<gene>
    <name evidence="2" type="ORF">KY465_15095</name>
</gene>
<dbReference type="Pfam" id="PF01510">
    <property type="entry name" value="Amidase_2"/>
    <property type="match status" value="1"/>
</dbReference>
<reference evidence="2" key="1">
    <citation type="submission" date="2021-07" db="EMBL/GenBank/DDBJ databases">
        <title>Pseudohoeflea marina sp. nov. a polyhydroxyalcanoate-producing bacterium.</title>
        <authorList>
            <person name="Zheng W."/>
            <person name="Yu S."/>
            <person name="Huang Y."/>
        </authorList>
    </citation>
    <scope>NUCLEOTIDE SEQUENCE</scope>
    <source>
        <strain evidence="2">DP4N28-3</strain>
    </source>
</reference>
<evidence type="ECO:0000313" key="3">
    <source>
        <dbReference type="Proteomes" id="UP001430804"/>
    </source>
</evidence>
<dbReference type="PANTHER" id="PTHR30417:SF1">
    <property type="entry name" value="N-ACETYLMURAMOYL-L-ALANINE AMIDASE AMID"/>
    <property type="match status" value="1"/>
</dbReference>
<dbReference type="InterPro" id="IPR051206">
    <property type="entry name" value="NAMLAA_amidase_2"/>
</dbReference>
<dbReference type="EMBL" id="JAHWQX010000004">
    <property type="protein sequence ID" value="MBW3098609.1"/>
    <property type="molecule type" value="Genomic_DNA"/>
</dbReference>
<feature type="domain" description="SH3b" evidence="1">
    <location>
        <begin position="214"/>
        <end position="283"/>
    </location>
</feature>
<protein>
    <submittedName>
        <fullName evidence="2">N-acetylmuramoyl-L-alanine amidase</fullName>
        <ecNumber evidence="2">3.5.1.28</ecNumber>
    </submittedName>
</protein>
<dbReference type="InterPro" id="IPR003646">
    <property type="entry name" value="SH3-like_bac-type"/>
</dbReference>
<dbReference type="PROSITE" id="PS51781">
    <property type="entry name" value="SH3B"/>
    <property type="match status" value="1"/>
</dbReference>
<keyword evidence="2" id="KW-0378">Hydrolase</keyword>
<evidence type="ECO:0000259" key="1">
    <source>
        <dbReference type="PROSITE" id="PS51781"/>
    </source>
</evidence>
<dbReference type="InterPro" id="IPR002502">
    <property type="entry name" value="Amidase_domain"/>
</dbReference>
<dbReference type="Proteomes" id="UP001430804">
    <property type="component" value="Unassembled WGS sequence"/>
</dbReference>
<dbReference type="PANTHER" id="PTHR30417">
    <property type="entry name" value="N-ACETYLMURAMOYL-L-ALANINE AMIDASE AMID"/>
    <property type="match status" value="1"/>
</dbReference>
<keyword evidence="3" id="KW-1185">Reference proteome</keyword>
<dbReference type="GO" id="GO:0008745">
    <property type="term" value="F:N-acetylmuramoyl-L-alanine amidase activity"/>
    <property type="evidence" value="ECO:0007669"/>
    <property type="project" value="UniProtKB-EC"/>
</dbReference>
<organism evidence="2 3">
    <name type="scientific">Pseudohoeflea coraliihabitans</name>
    <dbReference type="NCBI Taxonomy" id="2860393"/>
    <lineage>
        <taxon>Bacteria</taxon>
        <taxon>Pseudomonadati</taxon>
        <taxon>Pseudomonadota</taxon>
        <taxon>Alphaproteobacteria</taxon>
        <taxon>Hyphomicrobiales</taxon>
        <taxon>Rhizobiaceae</taxon>
        <taxon>Pseudohoeflea</taxon>
    </lineage>
</organism>
<dbReference type="SMART" id="SM00644">
    <property type="entry name" value="Ami_2"/>
    <property type="match status" value="1"/>
</dbReference>
<accession>A0ABS6WU73</accession>
<sequence length="283" mass="29659">MQIENNRLVGADNQPVRFVAAAHSGSAIVPRYIVMHYTAGGAAAGTVRYFASPGARASAHFVVSRQGAIVQQVACDRAAWHAGRSRWRGIDGLNAHSIGVELANWGLLQRGPDGFVSHAGVAVDRGRVAIAAHRNGPAEALAWERFAPVQVEAAAELVAALMARYGLGEEAIIGHDDIAPGRKIDPGPAFDMRAFRGLAAGRGTSSPPDCPADKDSYRQVRAANGLNLRSGPGLQHPVIGLLSQGSLVRVVSEAAPWAFVTRVKEGCDGVSGFAHSAWLTAPA</sequence>
<dbReference type="Pfam" id="PF08239">
    <property type="entry name" value="SH3_3"/>
    <property type="match status" value="1"/>
</dbReference>
<dbReference type="CDD" id="cd06583">
    <property type="entry name" value="PGRP"/>
    <property type="match status" value="1"/>
</dbReference>
<dbReference type="EC" id="3.5.1.28" evidence="2"/>
<name>A0ABS6WU73_9HYPH</name>
<evidence type="ECO:0000313" key="2">
    <source>
        <dbReference type="EMBL" id="MBW3098609.1"/>
    </source>
</evidence>
<comment type="caution">
    <text evidence="2">The sequence shown here is derived from an EMBL/GenBank/DDBJ whole genome shotgun (WGS) entry which is preliminary data.</text>
</comment>
<proteinExistence type="predicted"/>
<dbReference type="RefSeq" id="WP_219202906.1">
    <property type="nucleotide sequence ID" value="NZ_JAHWQX010000004.1"/>
</dbReference>